<evidence type="ECO:0000313" key="3">
    <source>
        <dbReference type="Proteomes" id="UP000266188"/>
    </source>
</evidence>
<dbReference type="AlphaFoldDB" id="A0A3A2ZZQ7"/>
<dbReference type="EMBL" id="MVGC01000162">
    <property type="protein sequence ID" value="RJE22551.1"/>
    <property type="molecule type" value="Genomic_DNA"/>
</dbReference>
<reference evidence="3" key="1">
    <citation type="submission" date="2017-02" db="EMBL/GenBank/DDBJ databases">
        <authorList>
            <person name="Tafer H."/>
            <person name="Lopandic K."/>
        </authorList>
    </citation>
    <scope>NUCLEOTIDE SEQUENCE [LARGE SCALE GENOMIC DNA]</scope>
    <source>
        <strain evidence="3">CBS 366.77</strain>
    </source>
</reference>
<keyword evidence="1" id="KW-0732">Signal</keyword>
<gene>
    <name evidence="2" type="ORF">PHISCL_05097</name>
</gene>
<proteinExistence type="predicted"/>
<organism evidence="2 3">
    <name type="scientific">Aspergillus sclerotialis</name>
    <dbReference type="NCBI Taxonomy" id="2070753"/>
    <lineage>
        <taxon>Eukaryota</taxon>
        <taxon>Fungi</taxon>
        <taxon>Dikarya</taxon>
        <taxon>Ascomycota</taxon>
        <taxon>Pezizomycotina</taxon>
        <taxon>Eurotiomycetes</taxon>
        <taxon>Eurotiomycetidae</taxon>
        <taxon>Eurotiales</taxon>
        <taxon>Aspergillaceae</taxon>
        <taxon>Aspergillus</taxon>
        <taxon>Aspergillus subgen. Polypaecilum</taxon>
    </lineage>
</organism>
<feature type="signal peptide" evidence="1">
    <location>
        <begin position="1"/>
        <end position="19"/>
    </location>
</feature>
<protein>
    <submittedName>
        <fullName evidence="2">Uncharacterized protein</fullName>
    </submittedName>
</protein>
<sequence length="68" mass="7477">MHLLTLFVTALSLTTSIYALESRDGKDEGQSFCIGPCGAFEDSLKCDKPFGSHYDEKTGCYMCCIVNN</sequence>
<evidence type="ECO:0000313" key="2">
    <source>
        <dbReference type="EMBL" id="RJE22551.1"/>
    </source>
</evidence>
<keyword evidence="3" id="KW-1185">Reference proteome</keyword>
<dbReference type="OrthoDB" id="4352075at2759"/>
<accession>A0A3A2ZZQ7</accession>
<comment type="caution">
    <text evidence="2">The sequence shown here is derived from an EMBL/GenBank/DDBJ whole genome shotgun (WGS) entry which is preliminary data.</text>
</comment>
<feature type="chain" id="PRO_5017316699" evidence="1">
    <location>
        <begin position="20"/>
        <end position="68"/>
    </location>
</feature>
<evidence type="ECO:0000256" key="1">
    <source>
        <dbReference type="SAM" id="SignalP"/>
    </source>
</evidence>
<name>A0A3A2ZZQ7_9EURO</name>
<dbReference type="Proteomes" id="UP000266188">
    <property type="component" value="Unassembled WGS sequence"/>
</dbReference>